<evidence type="ECO:0000313" key="3">
    <source>
        <dbReference type="Proteomes" id="UP000724874"/>
    </source>
</evidence>
<keyword evidence="1" id="KW-0812">Transmembrane</keyword>
<reference evidence="2" key="1">
    <citation type="submission" date="2020-11" db="EMBL/GenBank/DDBJ databases">
        <authorList>
            <consortium name="DOE Joint Genome Institute"/>
            <person name="Ahrendt S."/>
            <person name="Riley R."/>
            <person name="Andreopoulos W."/>
            <person name="LaButti K."/>
            <person name="Pangilinan J."/>
            <person name="Ruiz-duenas F.J."/>
            <person name="Barrasa J.M."/>
            <person name="Sanchez-Garcia M."/>
            <person name="Camarero S."/>
            <person name="Miyauchi S."/>
            <person name="Serrano A."/>
            <person name="Linde D."/>
            <person name="Babiker R."/>
            <person name="Drula E."/>
            <person name="Ayuso-Fernandez I."/>
            <person name="Pacheco R."/>
            <person name="Padilla G."/>
            <person name="Ferreira P."/>
            <person name="Barriuso J."/>
            <person name="Kellner H."/>
            <person name="Castanera R."/>
            <person name="Alfaro M."/>
            <person name="Ramirez L."/>
            <person name="Pisabarro A.G."/>
            <person name="Kuo A."/>
            <person name="Tritt A."/>
            <person name="Lipzen A."/>
            <person name="He G."/>
            <person name="Yan M."/>
            <person name="Ng V."/>
            <person name="Cullen D."/>
            <person name="Martin F."/>
            <person name="Rosso M.-N."/>
            <person name="Henrissat B."/>
            <person name="Hibbett D."/>
            <person name="Martinez A.T."/>
            <person name="Grigoriev I.V."/>
        </authorList>
    </citation>
    <scope>NUCLEOTIDE SEQUENCE</scope>
    <source>
        <strain evidence="2">AH 44721</strain>
    </source>
</reference>
<protein>
    <submittedName>
        <fullName evidence="2">Uncharacterized protein</fullName>
    </submittedName>
</protein>
<name>A0A9P5TMM9_GYMJU</name>
<keyword evidence="1" id="KW-0472">Membrane</keyword>
<proteinExistence type="predicted"/>
<dbReference type="AlphaFoldDB" id="A0A9P5TMM9"/>
<organism evidence="2 3">
    <name type="scientific">Gymnopilus junonius</name>
    <name type="common">Spectacular rustgill mushroom</name>
    <name type="synonym">Gymnopilus spectabilis subsp. junonius</name>
    <dbReference type="NCBI Taxonomy" id="109634"/>
    <lineage>
        <taxon>Eukaryota</taxon>
        <taxon>Fungi</taxon>
        <taxon>Dikarya</taxon>
        <taxon>Basidiomycota</taxon>
        <taxon>Agaricomycotina</taxon>
        <taxon>Agaricomycetes</taxon>
        <taxon>Agaricomycetidae</taxon>
        <taxon>Agaricales</taxon>
        <taxon>Agaricineae</taxon>
        <taxon>Hymenogastraceae</taxon>
        <taxon>Gymnopilus</taxon>
    </lineage>
</organism>
<keyword evidence="1" id="KW-1133">Transmembrane helix</keyword>
<comment type="caution">
    <text evidence="2">The sequence shown here is derived from an EMBL/GenBank/DDBJ whole genome shotgun (WGS) entry which is preliminary data.</text>
</comment>
<gene>
    <name evidence="2" type="ORF">CPB84DRAFT_1779981</name>
</gene>
<dbReference type="OrthoDB" id="2525787at2759"/>
<evidence type="ECO:0000313" key="2">
    <source>
        <dbReference type="EMBL" id="KAF8899787.1"/>
    </source>
</evidence>
<evidence type="ECO:0000256" key="1">
    <source>
        <dbReference type="SAM" id="Phobius"/>
    </source>
</evidence>
<sequence>MLLLGSSSTGGRIRFFLTVVIWIQLSLLQPIFALAVPKAAENFIPVPPPKHALISEHNAASKNGTKHVDNLLCTPFGACEPCPPDAMHEPFCRPFGNRRLMHCVNKTSSASTSTPSTLSCPPGSTHSIPEISAWESCGRIPSKERGDFLEFVVCNILFAIIALGVLFFRERRLRLGRAKMLAARIGIGGGGAGGGGRR</sequence>
<dbReference type="EMBL" id="JADNYJ010000051">
    <property type="protein sequence ID" value="KAF8899787.1"/>
    <property type="molecule type" value="Genomic_DNA"/>
</dbReference>
<dbReference type="Proteomes" id="UP000724874">
    <property type="component" value="Unassembled WGS sequence"/>
</dbReference>
<keyword evidence="3" id="KW-1185">Reference proteome</keyword>
<feature type="transmembrane region" description="Helical" evidence="1">
    <location>
        <begin position="148"/>
        <end position="168"/>
    </location>
</feature>
<accession>A0A9P5TMM9</accession>